<dbReference type="InterPro" id="IPR006020">
    <property type="entry name" value="PTB/PI_dom"/>
</dbReference>
<dbReference type="GO" id="GO:0006355">
    <property type="term" value="P:regulation of DNA-templated transcription"/>
    <property type="evidence" value="ECO:0007669"/>
    <property type="project" value="TreeGrafter"/>
</dbReference>
<name>A0A915ICP6_ROMCU</name>
<dbReference type="PROSITE" id="PS01179">
    <property type="entry name" value="PID"/>
    <property type="match status" value="1"/>
</dbReference>
<dbReference type="SMART" id="SM00462">
    <property type="entry name" value="PTB"/>
    <property type="match status" value="1"/>
</dbReference>
<proteinExistence type="predicted"/>
<dbReference type="Proteomes" id="UP000887565">
    <property type="component" value="Unplaced"/>
</dbReference>
<dbReference type="SUPFAM" id="SSF50729">
    <property type="entry name" value="PH domain-like"/>
    <property type="match status" value="2"/>
</dbReference>
<dbReference type="PANTHER" id="PTHR14058:SF8">
    <property type="entry name" value="PROTEIN FE65 HOMOLOG"/>
    <property type="match status" value="1"/>
</dbReference>
<evidence type="ECO:0000256" key="2">
    <source>
        <dbReference type="SAM" id="MobiDB-lite"/>
    </source>
</evidence>
<feature type="domain" description="PID" evidence="3">
    <location>
        <begin position="67"/>
        <end position="196"/>
    </location>
</feature>
<dbReference type="OMA" id="ANLICEC"/>
<evidence type="ECO:0000313" key="5">
    <source>
        <dbReference type="WBParaSite" id="nRc.2.0.1.t11672-RA"/>
    </source>
</evidence>
<dbReference type="Pfam" id="PF00640">
    <property type="entry name" value="PID"/>
    <property type="match status" value="1"/>
</dbReference>
<dbReference type="InterPro" id="IPR039576">
    <property type="entry name" value="APBB1/2/3"/>
</dbReference>
<dbReference type="InterPro" id="IPR011993">
    <property type="entry name" value="PH-like_dom_sf"/>
</dbReference>
<reference evidence="5" key="1">
    <citation type="submission" date="2022-11" db="UniProtKB">
        <authorList>
            <consortium name="WormBaseParasite"/>
        </authorList>
    </citation>
    <scope>IDENTIFICATION</scope>
</reference>
<feature type="region of interest" description="Disordered" evidence="2">
    <location>
        <begin position="28"/>
        <end position="61"/>
    </location>
</feature>
<dbReference type="AlphaFoldDB" id="A0A915ICP6"/>
<evidence type="ECO:0000313" key="4">
    <source>
        <dbReference type="Proteomes" id="UP000887565"/>
    </source>
</evidence>
<organism evidence="4 5">
    <name type="scientific">Romanomermis culicivorax</name>
    <name type="common">Nematode worm</name>
    <dbReference type="NCBI Taxonomy" id="13658"/>
    <lineage>
        <taxon>Eukaryota</taxon>
        <taxon>Metazoa</taxon>
        <taxon>Ecdysozoa</taxon>
        <taxon>Nematoda</taxon>
        <taxon>Enoplea</taxon>
        <taxon>Dorylaimia</taxon>
        <taxon>Mermithida</taxon>
        <taxon>Mermithoidea</taxon>
        <taxon>Mermithidae</taxon>
        <taxon>Romanomermis</taxon>
    </lineage>
</organism>
<keyword evidence="4" id="KW-1185">Reference proteome</keyword>
<evidence type="ECO:0000259" key="3">
    <source>
        <dbReference type="PROSITE" id="PS01179"/>
    </source>
</evidence>
<dbReference type="GO" id="GO:0005737">
    <property type="term" value="C:cytoplasm"/>
    <property type="evidence" value="ECO:0007669"/>
    <property type="project" value="TreeGrafter"/>
</dbReference>
<dbReference type="WBParaSite" id="nRc.2.0.1.t11672-RA">
    <property type="protein sequence ID" value="nRc.2.0.1.t11672-RA"/>
    <property type="gene ID" value="nRc.2.0.1.g11672"/>
</dbReference>
<feature type="compositionally biased region" description="Basic and acidic residues" evidence="2">
    <location>
        <begin position="28"/>
        <end position="41"/>
    </location>
</feature>
<dbReference type="GO" id="GO:0005634">
    <property type="term" value="C:nucleus"/>
    <property type="evidence" value="ECO:0007669"/>
    <property type="project" value="TreeGrafter"/>
</dbReference>
<accession>A0A915ICP6</accession>
<sequence length="316" mass="35649">MDYRSVLQDPSTLPRAVVAKTDKSCETKIDDRPVVVEEKGYKQTTTKRNVETSRDSDDDTENLKLPVRYAVRSMGFVELDDENVTQDKSSRTINKVINDLSDGSNVNKLAEGKELIMELDEFCLRLIDPDTGDTVFTQSIAQIRVWGIGKENGRDFAYIARNLSTSRFVCHVFKCDTPAKMIAKTLRSICKFLMREQRSQSLSKSSTSRDALSSPFDEPKRILRCHFLGITQVPKATGIEILNEAVDRLVQQVGHDRWILCDVAITPSLVSITEVGANLICECRVRHLSFLGIGRDINYSEALKASSIRKKYLAYQ</sequence>
<keyword evidence="1" id="KW-0677">Repeat</keyword>
<evidence type="ECO:0000256" key="1">
    <source>
        <dbReference type="ARBA" id="ARBA00022737"/>
    </source>
</evidence>
<dbReference type="PANTHER" id="PTHR14058">
    <property type="entry name" value="AMYLOID BETA A4 PRECURSOR PROTEIN-BINDING FAMILY B"/>
    <property type="match status" value="1"/>
</dbReference>
<dbReference type="Gene3D" id="2.30.29.30">
    <property type="entry name" value="Pleckstrin-homology domain (PH domain)/Phosphotyrosine-binding domain (PTB)"/>
    <property type="match status" value="2"/>
</dbReference>
<protein>
    <submittedName>
        <fullName evidence="5">PID domain-containing protein</fullName>
    </submittedName>
</protein>
<dbReference type="GO" id="GO:0001540">
    <property type="term" value="F:amyloid-beta binding"/>
    <property type="evidence" value="ECO:0007669"/>
    <property type="project" value="InterPro"/>
</dbReference>